<dbReference type="HAMAP" id="MF_00187">
    <property type="entry name" value="FdhD"/>
    <property type="match status" value="1"/>
</dbReference>
<dbReference type="PIRSF" id="PIRSF015626">
    <property type="entry name" value="FdhD"/>
    <property type="match status" value="1"/>
</dbReference>
<dbReference type="Proteomes" id="UP001612741">
    <property type="component" value="Unassembled WGS sequence"/>
</dbReference>
<comment type="similarity">
    <text evidence="3">Belongs to the FdhD family.</text>
</comment>
<gene>
    <name evidence="3 4" type="primary">fdhD</name>
    <name evidence="4" type="ORF">ACIBG2_29105</name>
</gene>
<evidence type="ECO:0000256" key="3">
    <source>
        <dbReference type="HAMAP-Rule" id="MF_00187"/>
    </source>
</evidence>
<name>A0ABW7Z0T8_9ACTN</name>
<reference evidence="4 5" key="1">
    <citation type="submission" date="2024-10" db="EMBL/GenBank/DDBJ databases">
        <title>The Natural Products Discovery Center: Release of the First 8490 Sequenced Strains for Exploring Actinobacteria Biosynthetic Diversity.</title>
        <authorList>
            <person name="Kalkreuter E."/>
            <person name="Kautsar S.A."/>
            <person name="Yang D."/>
            <person name="Bader C.D."/>
            <person name="Teijaro C.N."/>
            <person name="Fluegel L."/>
            <person name="Davis C.M."/>
            <person name="Simpson J.R."/>
            <person name="Lauterbach L."/>
            <person name="Steele A.D."/>
            <person name="Gui C."/>
            <person name="Meng S."/>
            <person name="Li G."/>
            <person name="Viehrig K."/>
            <person name="Ye F."/>
            <person name="Su P."/>
            <person name="Kiefer A.F."/>
            <person name="Nichols A."/>
            <person name="Cepeda A.J."/>
            <person name="Yan W."/>
            <person name="Fan B."/>
            <person name="Jiang Y."/>
            <person name="Adhikari A."/>
            <person name="Zheng C.-J."/>
            <person name="Schuster L."/>
            <person name="Cowan T.M."/>
            <person name="Smanski M.J."/>
            <person name="Chevrette M.G."/>
            <person name="De Carvalho L.P.S."/>
            <person name="Shen B."/>
        </authorList>
    </citation>
    <scope>NUCLEOTIDE SEQUENCE [LARGE SCALE GENOMIC DNA]</scope>
    <source>
        <strain evidence="4 5">NPDC050545</strain>
    </source>
</reference>
<dbReference type="PANTHER" id="PTHR30592:SF1">
    <property type="entry name" value="SULFUR CARRIER PROTEIN FDHD"/>
    <property type="match status" value="1"/>
</dbReference>
<sequence length="279" mass="29684">MTDRPGPTTRARIREISGSVARERRDDLATEEPLEIRLRSGHERRTAAITMRTPGHDFELAAGFLHAEGIAGPGDVAGIGYCTDEDVLPEARYNVVTVHLKGPIPDLPALDRHFLTSSACGICGSASLDALRHRCSPVTPPELGLTQEILYGMPDRLRAAQGVFGKTGGLHAAGLFTAGGDLVAVREDVGRHNALDKLVGWAGLRGDLPLADRVLMVSGRASYEIMQKALAAGIAVVCAVSAPSSLAVDLAREFGMTLVGFLRGERCNVYAGPERIKLT</sequence>
<dbReference type="PANTHER" id="PTHR30592">
    <property type="entry name" value="FORMATE DEHYDROGENASE"/>
    <property type="match status" value="1"/>
</dbReference>
<keyword evidence="5" id="KW-1185">Reference proteome</keyword>
<feature type="binding site" evidence="3">
    <location>
        <begin position="261"/>
        <end position="266"/>
    </location>
    <ligand>
        <name>Mo-bis(molybdopterin guanine dinucleotide)</name>
        <dbReference type="ChEBI" id="CHEBI:60539"/>
    </ligand>
</feature>
<evidence type="ECO:0000313" key="5">
    <source>
        <dbReference type="Proteomes" id="UP001612741"/>
    </source>
</evidence>
<protein>
    <recommendedName>
        <fullName evidence="3">Sulfur carrier protein FdhD</fullName>
    </recommendedName>
</protein>
<comment type="function">
    <text evidence="3">Required for formate dehydrogenase (FDH) activity. Acts as a sulfur carrier protein that transfers sulfur from IscS to the molybdenum cofactor prior to its insertion into FDH.</text>
</comment>
<accession>A0ABW7Z0T8</accession>
<comment type="subcellular location">
    <subcellularLocation>
        <location evidence="3">Cytoplasm</location>
    </subcellularLocation>
</comment>
<evidence type="ECO:0000256" key="1">
    <source>
        <dbReference type="ARBA" id="ARBA00022490"/>
    </source>
</evidence>
<evidence type="ECO:0000313" key="4">
    <source>
        <dbReference type="EMBL" id="MFI6501470.1"/>
    </source>
</evidence>
<dbReference type="RefSeq" id="WP_397086084.1">
    <property type="nucleotide sequence ID" value="NZ_JBITGY010000008.1"/>
</dbReference>
<dbReference type="Gene3D" id="3.40.140.10">
    <property type="entry name" value="Cytidine Deaminase, domain 2"/>
    <property type="match status" value="1"/>
</dbReference>
<dbReference type="InterPro" id="IPR003786">
    <property type="entry name" value="FdhD"/>
</dbReference>
<keyword evidence="1 3" id="KW-0963">Cytoplasm</keyword>
<dbReference type="InterPro" id="IPR016193">
    <property type="entry name" value="Cytidine_deaminase-like"/>
</dbReference>
<comment type="caution">
    <text evidence="4">The sequence shown here is derived from an EMBL/GenBank/DDBJ whole genome shotgun (WGS) entry which is preliminary data.</text>
</comment>
<dbReference type="SUPFAM" id="SSF53927">
    <property type="entry name" value="Cytidine deaminase-like"/>
    <property type="match status" value="1"/>
</dbReference>
<feature type="active site" description="Cysteine persulfide intermediate" evidence="3">
    <location>
        <position position="120"/>
    </location>
</feature>
<proteinExistence type="inferred from homology"/>
<dbReference type="Pfam" id="PF02634">
    <property type="entry name" value="FdhD-NarQ"/>
    <property type="match status" value="1"/>
</dbReference>
<dbReference type="NCBIfam" id="NF001943">
    <property type="entry name" value="PRK00724.1-2"/>
    <property type="match status" value="1"/>
</dbReference>
<dbReference type="NCBIfam" id="TIGR00129">
    <property type="entry name" value="fdhD_narQ"/>
    <property type="match status" value="1"/>
</dbReference>
<organism evidence="4 5">
    <name type="scientific">Nonomuraea typhae</name>
    <dbReference type="NCBI Taxonomy" id="2603600"/>
    <lineage>
        <taxon>Bacteria</taxon>
        <taxon>Bacillati</taxon>
        <taxon>Actinomycetota</taxon>
        <taxon>Actinomycetes</taxon>
        <taxon>Streptosporangiales</taxon>
        <taxon>Streptosporangiaceae</taxon>
        <taxon>Nonomuraea</taxon>
    </lineage>
</organism>
<evidence type="ECO:0000256" key="2">
    <source>
        <dbReference type="ARBA" id="ARBA00023150"/>
    </source>
</evidence>
<keyword evidence="2 3" id="KW-0501">Molybdenum cofactor biosynthesis</keyword>
<dbReference type="EMBL" id="JBITGY010000008">
    <property type="protein sequence ID" value="MFI6501470.1"/>
    <property type="molecule type" value="Genomic_DNA"/>
</dbReference>
<dbReference type="Gene3D" id="3.10.20.10">
    <property type="match status" value="1"/>
</dbReference>